<dbReference type="InterPro" id="IPR023418">
    <property type="entry name" value="Thyroxine_BS"/>
</dbReference>
<reference evidence="1" key="1">
    <citation type="submission" date="2020-02" db="EMBL/GenBank/DDBJ databases">
        <authorList>
            <person name="Meier V. D."/>
        </authorList>
    </citation>
    <scope>NUCLEOTIDE SEQUENCE</scope>
    <source>
        <strain evidence="1">AVDCRST_MAG93</strain>
    </source>
</reference>
<organism evidence="1">
    <name type="scientific">uncultured Chloroflexia bacterium</name>
    <dbReference type="NCBI Taxonomy" id="1672391"/>
    <lineage>
        <taxon>Bacteria</taxon>
        <taxon>Bacillati</taxon>
        <taxon>Chloroflexota</taxon>
        <taxon>Chloroflexia</taxon>
        <taxon>environmental samples</taxon>
    </lineage>
</organism>
<dbReference type="InterPro" id="IPR036817">
    <property type="entry name" value="Transthyretin/HIU_hydrolase_sf"/>
</dbReference>
<dbReference type="Gene3D" id="2.60.40.180">
    <property type="entry name" value="Transthyretin/hydroxyisourate hydrolase domain"/>
    <property type="match status" value="1"/>
</dbReference>
<dbReference type="AlphaFoldDB" id="A0A6J4I2W2"/>
<evidence type="ECO:0000313" key="1">
    <source>
        <dbReference type="EMBL" id="CAA9238630.1"/>
    </source>
</evidence>
<proteinExistence type="predicted"/>
<dbReference type="EMBL" id="CADCTR010000412">
    <property type="protein sequence ID" value="CAA9238630.1"/>
    <property type="molecule type" value="Genomic_DNA"/>
</dbReference>
<evidence type="ECO:0008006" key="2">
    <source>
        <dbReference type="Google" id="ProtNLM"/>
    </source>
</evidence>
<sequence length="29" mass="3105">MAGRLTTHVLDTRLGKPAPGVMIELWAVA</sequence>
<dbReference type="PROSITE" id="PS00768">
    <property type="entry name" value="TRANSTHYRETIN_1"/>
    <property type="match status" value="1"/>
</dbReference>
<dbReference type="SUPFAM" id="SSF49472">
    <property type="entry name" value="Transthyretin (synonym: prealbumin)"/>
    <property type="match status" value="1"/>
</dbReference>
<protein>
    <recommendedName>
        <fullName evidence="2">Hydroxyisourate hydrolase</fullName>
    </recommendedName>
</protein>
<feature type="non-terminal residue" evidence="1">
    <location>
        <position position="29"/>
    </location>
</feature>
<name>A0A6J4I2W2_9CHLR</name>
<gene>
    <name evidence="1" type="ORF">AVDCRST_MAG93-1220</name>
</gene>
<accession>A0A6J4I2W2</accession>